<dbReference type="EMBL" id="CP133615">
    <property type="protein sequence ID" value="WMV25069.1"/>
    <property type="molecule type" value="Genomic_DNA"/>
</dbReference>
<evidence type="ECO:0000313" key="2">
    <source>
        <dbReference type="EMBL" id="WMV25069.1"/>
    </source>
</evidence>
<protein>
    <submittedName>
        <fullName evidence="2">Uncharacterized protein</fullName>
    </submittedName>
</protein>
<feature type="region of interest" description="Disordered" evidence="1">
    <location>
        <begin position="1"/>
        <end position="44"/>
    </location>
</feature>
<evidence type="ECO:0000256" key="1">
    <source>
        <dbReference type="SAM" id="MobiDB-lite"/>
    </source>
</evidence>
<gene>
    <name evidence="2" type="ORF">MTR67_018454</name>
</gene>
<organism evidence="2 3">
    <name type="scientific">Solanum verrucosum</name>
    <dbReference type="NCBI Taxonomy" id="315347"/>
    <lineage>
        <taxon>Eukaryota</taxon>
        <taxon>Viridiplantae</taxon>
        <taxon>Streptophyta</taxon>
        <taxon>Embryophyta</taxon>
        <taxon>Tracheophyta</taxon>
        <taxon>Spermatophyta</taxon>
        <taxon>Magnoliopsida</taxon>
        <taxon>eudicotyledons</taxon>
        <taxon>Gunneridae</taxon>
        <taxon>Pentapetalae</taxon>
        <taxon>asterids</taxon>
        <taxon>lamiids</taxon>
        <taxon>Solanales</taxon>
        <taxon>Solanaceae</taxon>
        <taxon>Solanoideae</taxon>
        <taxon>Solaneae</taxon>
        <taxon>Solanum</taxon>
    </lineage>
</organism>
<accession>A0AAF0QS79</accession>
<dbReference type="AlphaFoldDB" id="A0AAF0QS79"/>
<keyword evidence="3" id="KW-1185">Reference proteome</keyword>
<dbReference type="Proteomes" id="UP001234989">
    <property type="component" value="Chromosome 4"/>
</dbReference>
<evidence type="ECO:0000313" key="3">
    <source>
        <dbReference type="Proteomes" id="UP001234989"/>
    </source>
</evidence>
<proteinExistence type="predicted"/>
<sequence>MDNKIQKLKTDEDNLKSKASQQHDYKNAELRRSEDGKNPELKGDDGKLLKTHNVCLHTAAVMATITILVMHSGKWNGENCYVDYTIEGIDFKEHTSYEELYNVISNQVCVDMTAKKMKLEYKVEESKTPRVIHNDMSVRVVGAICTSGIEDIDTRYMTIEELVEPLDSFVSGEFNVVILDPSQKFVEEDQVYMDKDTLKAVLDDYAIVQQFQFNTKWSNSIK</sequence>
<reference evidence="2" key="1">
    <citation type="submission" date="2023-08" db="EMBL/GenBank/DDBJ databases">
        <title>A de novo genome assembly of Solanum verrucosum Schlechtendal, a Mexican diploid species geographically isolated from the other diploid A-genome species in potato relatives.</title>
        <authorList>
            <person name="Hosaka K."/>
        </authorList>
    </citation>
    <scope>NUCLEOTIDE SEQUENCE</scope>
    <source>
        <tissue evidence="2">Young leaves</tissue>
    </source>
</reference>
<name>A0AAF0QS79_SOLVR</name>